<feature type="region of interest" description="Disordered" evidence="1">
    <location>
        <begin position="488"/>
        <end position="507"/>
    </location>
</feature>
<accession>A0A146GBR3</accession>
<dbReference type="InterPro" id="IPR025841">
    <property type="entry name" value="CP_ATPgrasp_2"/>
</dbReference>
<evidence type="ECO:0000259" key="2">
    <source>
        <dbReference type="Pfam" id="PF14403"/>
    </source>
</evidence>
<evidence type="ECO:0000313" key="4">
    <source>
        <dbReference type="Proteomes" id="UP000076023"/>
    </source>
</evidence>
<dbReference type="InterPro" id="IPR051680">
    <property type="entry name" value="ATP-dep_Glu-Cys_Ligase-2"/>
</dbReference>
<organism evidence="3 4">
    <name type="scientific">Terrimicrobium sacchariphilum</name>
    <dbReference type="NCBI Taxonomy" id="690879"/>
    <lineage>
        <taxon>Bacteria</taxon>
        <taxon>Pseudomonadati</taxon>
        <taxon>Verrucomicrobiota</taxon>
        <taxon>Terrimicrobiia</taxon>
        <taxon>Terrimicrobiales</taxon>
        <taxon>Terrimicrobiaceae</taxon>
        <taxon>Terrimicrobium</taxon>
    </lineage>
</organism>
<dbReference type="PANTHER" id="PTHR34595">
    <property type="entry name" value="BLR5612 PROTEIN"/>
    <property type="match status" value="1"/>
</dbReference>
<dbReference type="InterPro" id="IPR016450">
    <property type="entry name" value="UCP005522"/>
</dbReference>
<feature type="domain" description="Circularly permuted ATP-grasp type 2" evidence="2">
    <location>
        <begin position="104"/>
        <end position="479"/>
    </location>
</feature>
<dbReference type="PIRSF" id="PIRSF005522">
    <property type="entry name" value="UCP005522"/>
    <property type="match status" value="1"/>
</dbReference>
<dbReference type="Proteomes" id="UP000076023">
    <property type="component" value="Unassembled WGS sequence"/>
</dbReference>
<dbReference type="SUPFAM" id="SSF56059">
    <property type="entry name" value="Glutathione synthetase ATP-binding domain-like"/>
    <property type="match status" value="1"/>
</dbReference>
<dbReference type="Gene3D" id="3.40.50.11290">
    <property type="match status" value="1"/>
</dbReference>
<protein>
    <recommendedName>
        <fullName evidence="2">Circularly permuted ATP-grasp type 2 domain-containing protein</fullName>
    </recommendedName>
</protein>
<proteinExistence type="predicted"/>
<dbReference type="AlphaFoldDB" id="A0A146GBR3"/>
<gene>
    <name evidence="3" type="ORF">TSACC_23085</name>
</gene>
<dbReference type="Pfam" id="PF14403">
    <property type="entry name" value="CP_ATPgrasp_2"/>
    <property type="match status" value="1"/>
</dbReference>
<sequence>MLHERKPALHLQKPASVALKDCELMKGLFKDYEVGDFFDEMFSAPGQVRPHYDLLYQRFQEMEVDEFERKCALAEKSYLNQGITFTVYSGDEGTERIFPFDLIPRIIPGKEWDHVERGLVQRLTALNMFLHDVYHDQRIVKEGLIPSEIVNSAKHFRPEFMGFDVPRNIYIHVCGTDLIRDRQGNYTVLEDNGRCPSGVSYVLENRQAMKRVFPKLFSKYAVRPVDRYAQDLLAALRYCAPGGNPDPTVVVLTPGIYNSAYFEHSFLARSMGIEIVTGNDLVVQNSRVYMKTTKGLKQVDVIYRRIDDDFLDPTVFRKDSVLGVPGLVEAYSKGYVALANSIGTGVADDKVTYYYVPRMIKFYLGEDPILPNVDTYLTSDDTDRKYVLDNLEKLVVKAANESGGYGMLIGPHATKEQVEKFRAAIIADPRGYVAQPVINLSRSPSYCDGAVEGRHIDLRPYIISGEKTSIIPGGLTRVALRKGSLVVNSSQGGGSKDTWVLDGEEED</sequence>
<reference evidence="4" key="1">
    <citation type="journal article" date="2017" name="Genome Announc.">
        <title>Draft Genome Sequence of Terrimicrobium sacchariphilum NM-5T, a Facultative Anaerobic Soil Bacterium of the Class Spartobacteria.</title>
        <authorList>
            <person name="Qiu Y.L."/>
            <person name="Tourlousse D.M."/>
            <person name="Matsuura N."/>
            <person name="Ohashi A."/>
            <person name="Sekiguchi Y."/>
        </authorList>
    </citation>
    <scope>NUCLEOTIDE SEQUENCE [LARGE SCALE GENOMIC DNA]</scope>
    <source>
        <strain evidence="4">NM-5</strain>
    </source>
</reference>
<dbReference type="PANTHER" id="PTHR34595:SF7">
    <property type="entry name" value="SLL1039 PROTEIN"/>
    <property type="match status" value="1"/>
</dbReference>
<dbReference type="STRING" id="690879.TSACC_23085"/>
<name>A0A146GBR3_TERSA</name>
<keyword evidence="4" id="KW-1185">Reference proteome</keyword>
<dbReference type="InParanoid" id="A0A146GBR3"/>
<dbReference type="Gene3D" id="3.30.1490.270">
    <property type="match status" value="1"/>
</dbReference>
<evidence type="ECO:0000256" key="1">
    <source>
        <dbReference type="SAM" id="MobiDB-lite"/>
    </source>
</evidence>
<evidence type="ECO:0000313" key="3">
    <source>
        <dbReference type="EMBL" id="GAT34653.1"/>
    </source>
</evidence>
<dbReference type="EMBL" id="BDCO01000002">
    <property type="protein sequence ID" value="GAT34653.1"/>
    <property type="molecule type" value="Genomic_DNA"/>
</dbReference>
<comment type="caution">
    <text evidence="3">The sequence shown here is derived from an EMBL/GenBank/DDBJ whole genome shotgun (WGS) entry which is preliminary data.</text>
</comment>